<feature type="transmembrane region" description="Helical" evidence="1">
    <location>
        <begin position="220"/>
        <end position="242"/>
    </location>
</feature>
<dbReference type="EMBL" id="JAZHXI010000019">
    <property type="protein sequence ID" value="KAL2061269.1"/>
    <property type="molecule type" value="Genomic_DNA"/>
</dbReference>
<proteinExistence type="predicted"/>
<protein>
    <submittedName>
        <fullName evidence="2">Uncharacterized protein</fullName>
    </submittedName>
</protein>
<feature type="transmembrane region" description="Helical" evidence="1">
    <location>
        <begin position="142"/>
        <end position="167"/>
    </location>
</feature>
<keyword evidence="1" id="KW-0472">Membrane</keyword>
<sequence length="311" mass="34587">MADSSISQSGAQSAPSALPEVSWQTLFWIITTLALNCMTQPCGRVCNTNSQFRIYARSSPFICVLDIGYFFADWAYTRYNSDDSIVKAFHAVTAKRFSDSSRPEGIQALGSSMGTRWLLFILGPLPQAIRLASFKNVYWSKLFGFCFLISWLLVELLILIVACSHYGVPPQVVQSSALMSDERLIKALMLIYFYHILYGQSVCTFWVVHSKLQVSVDRRGLMAHMAVIFGSFVVLIMMYRVLDAILSKNLLLAKNLLVTFEGQNPTGPQVDGSSLILLILFLVNVVTCILGYSLHYDPVGTTNPGWTAAFG</sequence>
<evidence type="ECO:0000313" key="3">
    <source>
        <dbReference type="Proteomes" id="UP001595075"/>
    </source>
</evidence>
<organism evidence="2 3">
    <name type="scientific">Oculimacula yallundae</name>
    <dbReference type="NCBI Taxonomy" id="86028"/>
    <lineage>
        <taxon>Eukaryota</taxon>
        <taxon>Fungi</taxon>
        <taxon>Dikarya</taxon>
        <taxon>Ascomycota</taxon>
        <taxon>Pezizomycotina</taxon>
        <taxon>Leotiomycetes</taxon>
        <taxon>Helotiales</taxon>
        <taxon>Ploettnerulaceae</taxon>
        <taxon>Oculimacula</taxon>
    </lineage>
</organism>
<comment type="caution">
    <text evidence="2">The sequence shown here is derived from an EMBL/GenBank/DDBJ whole genome shotgun (WGS) entry which is preliminary data.</text>
</comment>
<name>A0ABR4BUG6_9HELO</name>
<evidence type="ECO:0000256" key="1">
    <source>
        <dbReference type="SAM" id="Phobius"/>
    </source>
</evidence>
<feature type="transmembrane region" description="Helical" evidence="1">
    <location>
        <begin position="275"/>
        <end position="294"/>
    </location>
</feature>
<evidence type="ECO:0000313" key="2">
    <source>
        <dbReference type="EMBL" id="KAL2061269.1"/>
    </source>
</evidence>
<feature type="transmembrane region" description="Helical" evidence="1">
    <location>
        <begin position="187"/>
        <end position="208"/>
    </location>
</feature>
<dbReference type="Proteomes" id="UP001595075">
    <property type="component" value="Unassembled WGS sequence"/>
</dbReference>
<keyword evidence="3" id="KW-1185">Reference proteome</keyword>
<accession>A0ABR4BUG6</accession>
<keyword evidence="1" id="KW-0812">Transmembrane</keyword>
<reference evidence="2 3" key="1">
    <citation type="journal article" date="2024" name="Commun. Biol.">
        <title>Comparative genomic analysis of thermophilic fungi reveals convergent evolutionary adaptations and gene losses.</title>
        <authorList>
            <person name="Steindorff A.S."/>
            <person name="Aguilar-Pontes M.V."/>
            <person name="Robinson A.J."/>
            <person name="Andreopoulos B."/>
            <person name="LaButti K."/>
            <person name="Kuo A."/>
            <person name="Mondo S."/>
            <person name="Riley R."/>
            <person name="Otillar R."/>
            <person name="Haridas S."/>
            <person name="Lipzen A."/>
            <person name="Grimwood J."/>
            <person name="Schmutz J."/>
            <person name="Clum A."/>
            <person name="Reid I.D."/>
            <person name="Moisan M.C."/>
            <person name="Butler G."/>
            <person name="Nguyen T.T.M."/>
            <person name="Dewar K."/>
            <person name="Conant G."/>
            <person name="Drula E."/>
            <person name="Henrissat B."/>
            <person name="Hansel C."/>
            <person name="Singer S."/>
            <person name="Hutchinson M.I."/>
            <person name="de Vries R.P."/>
            <person name="Natvig D.O."/>
            <person name="Powell A.J."/>
            <person name="Tsang A."/>
            <person name="Grigoriev I.V."/>
        </authorList>
    </citation>
    <scope>NUCLEOTIDE SEQUENCE [LARGE SCALE GENOMIC DNA]</scope>
    <source>
        <strain evidence="2 3">CBS 494.80</strain>
    </source>
</reference>
<keyword evidence="1" id="KW-1133">Transmembrane helix</keyword>
<gene>
    <name evidence="2" type="ORF">VTL71DRAFT_7542</name>
</gene>